<dbReference type="SUPFAM" id="SSF52467">
    <property type="entry name" value="DHS-like NAD/FAD-binding domain"/>
    <property type="match status" value="1"/>
</dbReference>
<dbReference type="NCBIfam" id="TIGR00118">
    <property type="entry name" value="acolac_lg"/>
    <property type="match status" value="1"/>
</dbReference>
<evidence type="ECO:0000259" key="16">
    <source>
        <dbReference type="Pfam" id="PF02775"/>
    </source>
</evidence>
<dbReference type="Pfam" id="PF02776">
    <property type="entry name" value="TPP_enzyme_N"/>
    <property type="match status" value="1"/>
</dbReference>
<comment type="cofactor">
    <cofactor evidence="14">
        <name>Mg(2+)</name>
        <dbReference type="ChEBI" id="CHEBI:18420"/>
    </cofactor>
    <text evidence="14">Binds 1 Mg(2+) ion per subunit.</text>
</comment>
<evidence type="ECO:0000313" key="18">
    <source>
        <dbReference type="EMBL" id="NKE64855.1"/>
    </source>
</evidence>
<dbReference type="Pfam" id="PF02775">
    <property type="entry name" value="TPP_enzyme_C"/>
    <property type="match status" value="1"/>
</dbReference>
<evidence type="ECO:0000313" key="19">
    <source>
        <dbReference type="Proteomes" id="UP000521868"/>
    </source>
</evidence>
<dbReference type="GO" id="GO:0030976">
    <property type="term" value="F:thiamine pyrophosphate binding"/>
    <property type="evidence" value="ECO:0007669"/>
    <property type="project" value="UniProtKB-UniRule"/>
</dbReference>
<protein>
    <recommendedName>
        <fullName evidence="4 14">Acetolactate synthase</fullName>
        <ecNumber evidence="4 14">2.2.1.6</ecNumber>
    </recommendedName>
</protein>
<dbReference type="UniPathway" id="UPA00047">
    <property type="reaction ID" value="UER00055"/>
</dbReference>
<keyword evidence="7 14" id="KW-0808">Transferase</keyword>
<dbReference type="AlphaFoldDB" id="A0A7X6I561"/>
<evidence type="ECO:0000259" key="17">
    <source>
        <dbReference type="Pfam" id="PF02776"/>
    </source>
</evidence>
<dbReference type="EMBL" id="VTOX01000001">
    <property type="protein sequence ID" value="NKE64855.1"/>
    <property type="molecule type" value="Genomic_DNA"/>
</dbReference>
<keyword evidence="8 14" id="KW-0479">Metal-binding</keyword>
<keyword evidence="12 14" id="KW-0100">Branched-chain amino acid biosynthesis</keyword>
<keyword evidence="6" id="KW-0285">Flavoprotein</keyword>
<dbReference type="GO" id="GO:0009099">
    <property type="term" value="P:L-valine biosynthetic process"/>
    <property type="evidence" value="ECO:0007669"/>
    <property type="project" value="UniProtKB-UniPathway"/>
</dbReference>
<comment type="catalytic activity">
    <reaction evidence="13 14">
        <text>2 pyruvate + H(+) = (2S)-2-acetolactate + CO2</text>
        <dbReference type="Rhea" id="RHEA:25249"/>
        <dbReference type="ChEBI" id="CHEBI:15361"/>
        <dbReference type="ChEBI" id="CHEBI:15378"/>
        <dbReference type="ChEBI" id="CHEBI:16526"/>
        <dbReference type="ChEBI" id="CHEBI:58476"/>
        <dbReference type="EC" id="2.2.1.6"/>
    </reaction>
</comment>
<dbReference type="RefSeq" id="WP_168105906.1">
    <property type="nucleotide sequence ID" value="NZ_VTOX01000001.1"/>
</dbReference>
<evidence type="ECO:0000259" key="15">
    <source>
        <dbReference type="Pfam" id="PF00205"/>
    </source>
</evidence>
<reference evidence="18 19" key="1">
    <citation type="journal article" date="2020" name="Nature">
        <title>Bacterial chemolithoautotrophy via manganese oxidation.</title>
        <authorList>
            <person name="Yu H."/>
            <person name="Leadbetter J.R."/>
        </authorList>
    </citation>
    <scope>NUCLEOTIDE SEQUENCE [LARGE SCALE GENOMIC DNA]</scope>
    <source>
        <strain evidence="18 19">RBP-1</strain>
    </source>
</reference>
<comment type="cofactor">
    <cofactor evidence="14">
        <name>thiamine diphosphate</name>
        <dbReference type="ChEBI" id="CHEBI:58937"/>
    </cofactor>
    <text evidence="14">Binds 1 thiamine pyrophosphate per subunit.</text>
</comment>
<evidence type="ECO:0000256" key="2">
    <source>
        <dbReference type="ARBA" id="ARBA00005025"/>
    </source>
</evidence>
<evidence type="ECO:0000256" key="8">
    <source>
        <dbReference type="ARBA" id="ARBA00022723"/>
    </source>
</evidence>
<dbReference type="Gene3D" id="3.40.50.1220">
    <property type="entry name" value="TPP-binding domain"/>
    <property type="match status" value="1"/>
</dbReference>
<comment type="similarity">
    <text evidence="3 14">Belongs to the TPP enzyme family.</text>
</comment>
<evidence type="ECO:0000256" key="3">
    <source>
        <dbReference type="ARBA" id="ARBA00007812"/>
    </source>
</evidence>
<dbReference type="InterPro" id="IPR045229">
    <property type="entry name" value="TPP_enz"/>
</dbReference>
<sequence length="590" mass="65211">MEISKAELKSAAAAGDRTPELRGAEILVKTLQAENVRYIWGYPGGAVLHIYDALYKQETIQHVLVRHEQAAVHAADGYARATGDVGVALVTSGPGVTNAVTGIATAYMDSIPMVIITGQVPTAAIGLDAFQECDAVGITRPIVKHNFLVKDVKDLAAVMRRAFHIARSGRPGPVVVDIPKDVSFNRTTYVAQPEKVEMRSYNPVRKGHGGQIRKALQLLLAARRPYIYTGGGVVLSNASAELRELVDLLGYPITNTLMGLGAYPGTDPKFLGMLGMHGTLEANNAMQNCDVLLAVGARFDDRVIGNPKHFAQNERKIIHIDVDPSSISKRVRVDIPIVGDVKEVLAELIAMIREGGARPDAQALGAWWDTIEGWRRRDCLRYDRGNKDVIKPQHVIETLWNQTRDVEAYITSDVGQHQMWAAQYYKFQEPRRWINSGGLGTMGVGIPYAMGIKLAKPDAEVYAITGEGSVQMCIQELSTCLQYNTPIKIVSLNNRYLGMVRQWQELDYEGRYSHSYMDALPNFVKLAEAYGHVGMLIEHARDVEPALREARKLKDRTVFMDFRTDPTENVFPMVKAGKGITEMLLGSEDL</sequence>
<dbReference type="Pfam" id="PF00205">
    <property type="entry name" value="TPP_enzyme_M"/>
    <property type="match status" value="1"/>
</dbReference>
<comment type="caution">
    <text evidence="18">The sequence shown here is derived from an EMBL/GenBank/DDBJ whole genome shotgun (WGS) entry which is preliminary data.</text>
</comment>
<dbReference type="InterPro" id="IPR039368">
    <property type="entry name" value="AHAS_TPP"/>
</dbReference>
<comment type="pathway">
    <text evidence="2 14">Amino-acid biosynthesis; L-valine biosynthesis; L-valine from pyruvate: step 1/4.</text>
</comment>
<keyword evidence="19" id="KW-1185">Reference proteome</keyword>
<evidence type="ECO:0000256" key="11">
    <source>
        <dbReference type="ARBA" id="ARBA00023052"/>
    </source>
</evidence>
<dbReference type="SUPFAM" id="SSF52518">
    <property type="entry name" value="Thiamin diphosphate-binding fold (THDP-binding)"/>
    <property type="match status" value="2"/>
</dbReference>
<dbReference type="FunFam" id="3.40.50.970:FF:000016">
    <property type="entry name" value="Acetolactate synthase"/>
    <property type="match status" value="1"/>
</dbReference>
<dbReference type="Proteomes" id="UP000521868">
    <property type="component" value="Unassembled WGS sequence"/>
</dbReference>
<dbReference type="GO" id="GO:0050660">
    <property type="term" value="F:flavin adenine dinucleotide binding"/>
    <property type="evidence" value="ECO:0007669"/>
    <property type="project" value="InterPro"/>
</dbReference>
<keyword evidence="5 14" id="KW-0028">Amino-acid biosynthesis</keyword>
<accession>A0A7X6I561</accession>
<keyword evidence="10 14" id="KW-0460">Magnesium</keyword>
<evidence type="ECO:0000256" key="7">
    <source>
        <dbReference type="ARBA" id="ARBA00022679"/>
    </source>
</evidence>
<evidence type="ECO:0000256" key="4">
    <source>
        <dbReference type="ARBA" id="ARBA00013145"/>
    </source>
</evidence>
<keyword evidence="9" id="KW-0274">FAD</keyword>
<comment type="pathway">
    <text evidence="1 14">Amino-acid biosynthesis; L-isoleucine biosynthesis; L-isoleucine from 2-oxobutanoate: step 1/4.</text>
</comment>
<evidence type="ECO:0000256" key="6">
    <source>
        <dbReference type="ARBA" id="ARBA00022630"/>
    </source>
</evidence>
<dbReference type="InterPro" id="IPR029061">
    <property type="entry name" value="THDP-binding"/>
</dbReference>
<dbReference type="UniPathway" id="UPA00049">
    <property type="reaction ID" value="UER00059"/>
</dbReference>
<dbReference type="CDD" id="cd07035">
    <property type="entry name" value="TPP_PYR_POX_like"/>
    <property type="match status" value="1"/>
</dbReference>
<dbReference type="InterPro" id="IPR012846">
    <property type="entry name" value="Acetolactate_synth_lsu"/>
</dbReference>
<proteinExistence type="inferred from homology"/>
<dbReference type="InterPro" id="IPR011766">
    <property type="entry name" value="TPP_enzyme_TPP-bd"/>
</dbReference>
<dbReference type="InterPro" id="IPR012000">
    <property type="entry name" value="Thiamin_PyroP_enz_cen_dom"/>
</dbReference>
<dbReference type="PANTHER" id="PTHR18968:SF13">
    <property type="entry name" value="ACETOLACTATE SYNTHASE CATALYTIC SUBUNIT, MITOCHONDRIAL"/>
    <property type="match status" value="1"/>
</dbReference>
<evidence type="ECO:0000256" key="13">
    <source>
        <dbReference type="ARBA" id="ARBA00048670"/>
    </source>
</evidence>
<evidence type="ECO:0000256" key="12">
    <source>
        <dbReference type="ARBA" id="ARBA00023304"/>
    </source>
</evidence>
<dbReference type="FunFam" id="3.40.50.970:FF:000007">
    <property type="entry name" value="Acetolactate synthase"/>
    <property type="match status" value="1"/>
</dbReference>
<feature type="domain" description="Thiamine pyrophosphate enzyme N-terminal TPP-binding" evidence="17">
    <location>
        <begin position="22"/>
        <end position="137"/>
    </location>
</feature>
<gene>
    <name evidence="18" type="ORF">RAMLITH_03395</name>
</gene>
<evidence type="ECO:0000256" key="1">
    <source>
        <dbReference type="ARBA" id="ARBA00004974"/>
    </source>
</evidence>
<evidence type="ECO:0000256" key="9">
    <source>
        <dbReference type="ARBA" id="ARBA00022827"/>
    </source>
</evidence>
<dbReference type="GO" id="GO:0005948">
    <property type="term" value="C:acetolactate synthase complex"/>
    <property type="evidence" value="ECO:0007669"/>
    <property type="project" value="TreeGrafter"/>
</dbReference>
<feature type="domain" description="Thiamine pyrophosphate enzyme TPP-binding" evidence="16">
    <location>
        <begin position="413"/>
        <end position="561"/>
    </location>
</feature>
<feature type="domain" description="Thiamine pyrophosphate enzyme central" evidence="15">
    <location>
        <begin position="212"/>
        <end position="348"/>
    </location>
</feature>
<name>A0A7X6I561_9BURK</name>
<dbReference type="InterPro" id="IPR012001">
    <property type="entry name" value="Thiamin_PyroP_enz_TPP-bd_dom"/>
</dbReference>
<evidence type="ECO:0000256" key="5">
    <source>
        <dbReference type="ARBA" id="ARBA00022605"/>
    </source>
</evidence>
<dbReference type="GO" id="GO:0000287">
    <property type="term" value="F:magnesium ion binding"/>
    <property type="evidence" value="ECO:0007669"/>
    <property type="project" value="UniProtKB-UniRule"/>
</dbReference>
<keyword evidence="11 14" id="KW-0786">Thiamine pyrophosphate</keyword>
<dbReference type="Gene3D" id="3.40.50.970">
    <property type="match status" value="2"/>
</dbReference>
<dbReference type="InterPro" id="IPR029035">
    <property type="entry name" value="DHS-like_NAD/FAD-binding_dom"/>
</dbReference>
<dbReference type="GO" id="GO:0009097">
    <property type="term" value="P:isoleucine biosynthetic process"/>
    <property type="evidence" value="ECO:0007669"/>
    <property type="project" value="UniProtKB-UniPathway"/>
</dbReference>
<organism evidence="18 19">
    <name type="scientific">Ramlibacter lithotrophicus</name>
    <dbReference type="NCBI Taxonomy" id="2606681"/>
    <lineage>
        <taxon>Bacteria</taxon>
        <taxon>Pseudomonadati</taxon>
        <taxon>Pseudomonadota</taxon>
        <taxon>Betaproteobacteria</taxon>
        <taxon>Burkholderiales</taxon>
        <taxon>Comamonadaceae</taxon>
        <taxon>Ramlibacter</taxon>
    </lineage>
</organism>
<dbReference type="PANTHER" id="PTHR18968">
    <property type="entry name" value="THIAMINE PYROPHOSPHATE ENZYMES"/>
    <property type="match status" value="1"/>
</dbReference>
<evidence type="ECO:0000256" key="14">
    <source>
        <dbReference type="RuleBase" id="RU003591"/>
    </source>
</evidence>
<evidence type="ECO:0000256" key="10">
    <source>
        <dbReference type="ARBA" id="ARBA00022842"/>
    </source>
</evidence>
<dbReference type="GO" id="GO:0003984">
    <property type="term" value="F:acetolactate synthase activity"/>
    <property type="evidence" value="ECO:0007669"/>
    <property type="project" value="UniProtKB-EC"/>
</dbReference>
<dbReference type="EC" id="2.2.1.6" evidence="4 14"/>
<dbReference type="NCBIfam" id="NF005409">
    <property type="entry name" value="PRK06965.1"/>
    <property type="match status" value="1"/>
</dbReference>
<dbReference type="FunFam" id="3.40.50.1220:FF:000008">
    <property type="entry name" value="Acetolactate synthase"/>
    <property type="match status" value="1"/>
</dbReference>
<dbReference type="CDD" id="cd02015">
    <property type="entry name" value="TPP_AHAS"/>
    <property type="match status" value="1"/>
</dbReference>